<dbReference type="InterPro" id="IPR009100">
    <property type="entry name" value="AcylCoA_DH/oxidase_NM_dom_sf"/>
</dbReference>
<organism evidence="12">
    <name type="scientific">freshwater metagenome</name>
    <dbReference type="NCBI Taxonomy" id="449393"/>
    <lineage>
        <taxon>unclassified sequences</taxon>
        <taxon>metagenomes</taxon>
        <taxon>ecological metagenomes</taxon>
    </lineage>
</organism>
<evidence type="ECO:0000256" key="4">
    <source>
        <dbReference type="ARBA" id="ARBA00022827"/>
    </source>
</evidence>
<evidence type="ECO:0000256" key="2">
    <source>
        <dbReference type="ARBA" id="ARBA00009347"/>
    </source>
</evidence>
<evidence type="ECO:0000313" key="12">
    <source>
        <dbReference type="EMBL" id="CAB5016492.1"/>
    </source>
</evidence>
<dbReference type="AlphaFoldDB" id="A0A6J7QPY8"/>
<dbReference type="EMBL" id="CAFABE010000050">
    <property type="protein sequence ID" value="CAB4830326.1"/>
    <property type="molecule type" value="Genomic_DNA"/>
</dbReference>
<dbReference type="Pfam" id="PF00441">
    <property type="entry name" value="Acyl-CoA_dh_1"/>
    <property type="match status" value="1"/>
</dbReference>
<dbReference type="Gene3D" id="1.10.540.10">
    <property type="entry name" value="Acyl-CoA dehydrogenase/oxidase, N-terminal domain"/>
    <property type="match status" value="1"/>
</dbReference>
<dbReference type="GO" id="GO:0005886">
    <property type="term" value="C:plasma membrane"/>
    <property type="evidence" value="ECO:0007669"/>
    <property type="project" value="TreeGrafter"/>
</dbReference>
<feature type="compositionally biased region" description="Basic and acidic residues" evidence="6">
    <location>
        <begin position="400"/>
        <end position="413"/>
    </location>
</feature>
<dbReference type="InterPro" id="IPR013786">
    <property type="entry name" value="AcylCoA_DH/ox_N"/>
</dbReference>
<evidence type="ECO:0000256" key="1">
    <source>
        <dbReference type="ARBA" id="ARBA00001974"/>
    </source>
</evidence>
<dbReference type="InterPro" id="IPR006091">
    <property type="entry name" value="Acyl-CoA_Oxase/DH_mid-dom"/>
</dbReference>
<comment type="similarity">
    <text evidence="2">Belongs to the acyl-CoA dehydrogenase family.</text>
</comment>
<evidence type="ECO:0000256" key="5">
    <source>
        <dbReference type="ARBA" id="ARBA00023002"/>
    </source>
</evidence>
<feature type="domain" description="Acyl-CoA dehydrogenase/oxidase C-terminal" evidence="7">
    <location>
        <begin position="236"/>
        <end position="394"/>
    </location>
</feature>
<dbReference type="InterPro" id="IPR009075">
    <property type="entry name" value="AcylCo_DH/oxidase_C"/>
</dbReference>
<dbReference type="InterPro" id="IPR052161">
    <property type="entry name" value="Mycobact_Acyl-CoA_DH"/>
</dbReference>
<comment type="cofactor">
    <cofactor evidence="1">
        <name>FAD</name>
        <dbReference type="ChEBI" id="CHEBI:57692"/>
    </cofactor>
</comment>
<evidence type="ECO:0000259" key="9">
    <source>
        <dbReference type="Pfam" id="PF02771"/>
    </source>
</evidence>
<gene>
    <name evidence="10" type="ORF">UFOPK3164_01103</name>
    <name evidence="11" type="ORF">UFOPK3427_01353</name>
    <name evidence="12" type="ORF">UFOPK4112_00641</name>
</gene>
<dbReference type="FunFam" id="2.40.110.10:FF:000011">
    <property type="entry name" value="Acyl-CoA dehydrogenase FadE34"/>
    <property type="match status" value="1"/>
</dbReference>
<dbReference type="EMBL" id="CAFBPM010000004">
    <property type="protein sequence ID" value="CAB5016492.1"/>
    <property type="molecule type" value="Genomic_DNA"/>
</dbReference>
<evidence type="ECO:0000259" key="7">
    <source>
        <dbReference type="Pfam" id="PF00441"/>
    </source>
</evidence>
<keyword evidence="5" id="KW-0560">Oxidoreductase</keyword>
<dbReference type="PANTHER" id="PTHR43292:SF3">
    <property type="entry name" value="ACYL-COA DEHYDROGENASE FADE29"/>
    <property type="match status" value="1"/>
</dbReference>
<keyword evidence="4" id="KW-0274">FAD</keyword>
<accession>A0A6J7QPY8</accession>
<dbReference type="PANTHER" id="PTHR43292">
    <property type="entry name" value="ACYL-COA DEHYDROGENASE"/>
    <property type="match status" value="1"/>
</dbReference>
<evidence type="ECO:0000313" key="11">
    <source>
        <dbReference type="EMBL" id="CAB4879159.1"/>
    </source>
</evidence>
<sequence>MPENLAEMEDLEAFRLRARAWLAESMPLLDGRTNHQIMADDEECVQARALQRILFDGGFAGLCFPREYGGQGLSREHQSVFNQESSPYEMPVVFNVPTFAIMAATLLDFGTEEQKKRHIPAMLSGEEMWVQFLSEPSGGSDLAGLVTRATKDGDVYILNGSKIWSSGAFRSDYALCLARTDGQATKHRGLTCFILKIHQPGIEVQRIMMVNGWNEFCQEFFDDVAIPEENIVGALNDGWTVASRLLYHERDAVGGGSKFISGSSGHRGAQGAGRGDLVDLAHATGSTQDPAVRQLIGEARALDLVGNQLIARTTKGIMAGALPETAGSIPRLFMATNTERHHDIALEIAGSHAGAWAEGDPSGGVGNEFLMRQGGSLGGGSNEMQRNIISERVLGMPREFAADKDMPFDEVRHNASPSRPS</sequence>
<dbReference type="InterPro" id="IPR037069">
    <property type="entry name" value="AcylCoA_DH/ox_N_sf"/>
</dbReference>
<dbReference type="GO" id="GO:0016627">
    <property type="term" value="F:oxidoreductase activity, acting on the CH-CH group of donors"/>
    <property type="evidence" value="ECO:0007669"/>
    <property type="project" value="InterPro"/>
</dbReference>
<dbReference type="InterPro" id="IPR046373">
    <property type="entry name" value="Acyl-CoA_Oxase/DH_mid-dom_sf"/>
</dbReference>
<proteinExistence type="inferred from homology"/>
<dbReference type="Gene3D" id="2.40.110.10">
    <property type="entry name" value="Butyryl-CoA Dehydrogenase, subunit A, domain 2"/>
    <property type="match status" value="1"/>
</dbReference>
<reference evidence="12" key="1">
    <citation type="submission" date="2020-05" db="EMBL/GenBank/DDBJ databases">
        <authorList>
            <person name="Chiriac C."/>
            <person name="Salcher M."/>
            <person name="Ghai R."/>
            <person name="Kavagutti S V."/>
        </authorList>
    </citation>
    <scope>NUCLEOTIDE SEQUENCE</scope>
</reference>
<dbReference type="SUPFAM" id="SSF47203">
    <property type="entry name" value="Acyl-CoA dehydrogenase C-terminal domain-like"/>
    <property type="match status" value="1"/>
</dbReference>
<protein>
    <submittedName>
        <fullName evidence="12">Unannotated protein</fullName>
    </submittedName>
</protein>
<keyword evidence="3" id="KW-0285">Flavoprotein</keyword>
<feature type="region of interest" description="Disordered" evidence="6">
    <location>
        <begin position="400"/>
        <end position="421"/>
    </location>
</feature>
<name>A0A6J7QPY8_9ZZZZ</name>
<feature type="domain" description="Acyl-CoA oxidase/dehydrogenase middle" evidence="8">
    <location>
        <begin position="133"/>
        <end position="224"/>
    </location>
</feature>
<dbReference type="Pfam" id="PF02771">
    <property type="entry name" value="Acyl-CoA_dh_N"/>
    <property type="match status" value="1"/>
</dbReference>
<evidence type="ECO:0000256" key="3">
    <source>
        <dbReference type="ARBA" id="ARBA00022630"/>
    </source>
</evidence>
<dbReference type="InterPro" id="IPR036250">
    <property type="entry name" value="AcylCo_DH-like_C"/>
</dbReference>
<dbReference type="SUPFAM" id="SSF56645">
    <property type="entry name" value="Acyl-CoA dehydrogenase NM domain-like"/>
    <property type="match status" value="1"/>
</dbReference>
<evidence type="ECO:0000256" key="6">
    <source>
        <dbReference type="SAM" id="MobiDB-lite"/>
    </source>
</evidence>
<dbReference type="Gene3D" id="1.20.140.10">
    <property type="entry name" value="Butyryl-CoA Dehydrogenase, subunit A, domain 3"/>
    <property type="match status" value="1"/>
</dbReference>
<evidence type="ECO:0000313" key="10">
    <source>
        <dbReference type="EMBL" id="CAB4830326.1"/>
    </source>
</evidence>
<evidence type="ECO:0000259" key="8">
    <source>
        <dbReference type="Pfam" id="PF02770"/>
    </source>
</evidence>
<dbReference type="Pfam" id="PF02770">
    <property type="entry name" value="Acyl-CoA_dh_M"/>
    <property type="match status" value="1"/>
</dbReference>
<dbReference type="GO" id="GO:0050660">
    <property type="term" value="F:flavin adenine dinucleotide binding"/>
    <property type="evidence" value="ECO:0007669"/>
    <property type="project" value="InterPro"/>
</dbReference>
<feature type="domain" description="Acyl-CoA dehydrogenase/oxidase N-terminal" evidence="9">
    <location>
        <begin position="9"/>
        <end position="126"/>
    </location>
</feature>
<dbReference type="EMBL" id="CAFBLT010000001">
    <property type="protein sequence ID" value="CAB4879159.1"/>
    <property type="molecule type" value="Genomic_DNA"/>
</dbReference>